<keyword evidence="6 8" id="KW-0807">Transducer</keyword>
<dbReference type="Pfam" id="PF17200">
    <property type="entry name" value="sCache_2"/>
    <property type="match status" value="1"/>
</dbReference>
<dbReference type="PANTHER" id="PTHR32089:SF112">
    <property type="entry name" value="LYSOZYME-LIKE PROTEIN-RELATED"/>
    <property type="match status" value="1"/>
</dbReference>
<proteinExistence type="inferred from homology"/>
<dbReference type="CDD" id="cd11386">
    <property type="entry name" value="MCP_signal"/>
    <property type="match status" value="1"/>
</dbReference>
<dbReference type="Gene3D" id="3.30.450.20">
    <property type="entry name" value="PAS domain"/>
    <property type="match status" value="1"/>
</dbReference>
<evidence type="ECO:0008006" key="15">
    <source>
        <dbReference type="Google" id="ProtNLM"/>
    </source>
</evidence>
<dbReference type="GO" id="GO:0006935">
    <property type="term" value="P:chemotaxis"/>
    <property type="evidence" value="ECO:0007669"/>
    <property type="project" value="UniProtKB-ARBA"/>
</dbReference>
<dbReference type="Pfam" id="PF00015">
    <property type="entry name" value="MCPsignal"/>
    <property type="match status" value="1"/>
</dbReference>
<dbReference type="OrthoDB" id="2489132at2"/>
<feature type="domain" description="HAMP" evidence="12">
    <location>
        <begin position="206"/>
        <end position="258"/>
    </location>
</feature>
<evidence type="ECO:0000256" key="5">
    <source>
        <dbReference type="ARBA" id="ARBA00023136"/>
    </source>
</evidence>
<name>A0A1C3EI52_9GAMM</name>
<dbReference type="InterPro" id="IPR033480">
    <property type="entry name" value="sCache_2"/>
</dbReference>
<evidence type="ECO:0000256" key="8">
    <source>
        <dbReference type="PROSITE-ProRule" id="PRU00284"/>
    </source>
</evidence>
<comment type="subcellular location">
    <subcellularLocation>
        <location evidence="1">Cell membrane</location>
        <topology evidence="1">Multi-pass membrane protein</topology>
    </subcellularLocation>
</comment>
<dbReference type="SMART" id="SM00283">
    <property type="entry name" value="MA"/>
    <property type="match status" value="1"/>
</dbReference>
<dbReference type="AlphaFoldDB" id="A0A1C3EI52"/>
<keyword evidence="9" id="KW-0175">Coiled coil</keyword>
<dbReference type="PROSITE" id="PS50885">
    <property type="entry name" value="HAMP"/>
    <property type="match status" value="1"/>
</dbReference>
<evidence type="ECO:0000256" key="9">
    <source>
        <dbReference type="SAM" id="Coils"/>
    </source>
</evidence>
<dbReference type="InterPro" id="IPR003660">
    <property type="entry name" value="HAMP_dom"/>
</dbReference>
<comment type="caution">
    <text evidence="13">The sequence shown here is derived from an EMBL/GenBank/DDBJ whole genome shotgun (WGS) entry which is preliminary data.</text>
</comment>
<reference evidence="13 14" key="1">
    <citation type="submission" date="2016-05" db="EMBL/GenBank/DDBJ databases">
        <title>Genomic Taxonomy of the Vibrionaceae.</title>
        <authorList>
            <person name="Gomez-Gil B."/>
            <person name="Enciso-Ibarra J."/>
        </authorList>
    </citation>
    <scope>NUCLEOTIDE SEQUENCE [LARGE SCALE GENOMIC DNA]</scope>
    <source>
        <strain evidence="13 14">CAIM 1920</strain>
    </source>
</reference>
<dbReference type="GO" id="GO:0007165">
    <property type="term" value="P:signal transduction"/>
    <property type="evidence" value="ECO:0007669"/>
    <property type="project" value="UniProtKB-KW"/>
</dbReference>
<dbReference type="Gene3D" id="1.10.287.950">
    <property type="entry name" value="Methyl-accepting chemotaxis protein"/>
    <property type="match status" value="1"/>
</dbReference>
<dbReference type="Proteomes" id="UP000094936">
    <property type="component" value="Unassembled WGS sequence"/>
</dbReference>
<dbReference type="CDD" id="cd06225">
    <property type="entry name" value="HAMP"/>
    <property type="match status" value="1"/>
</dbReference>
<dbReference type="InterPro" id="IPR004089">
    <property type="entry name" value="MCPsignal_dom"/>
</dbReference>
<organism evidence="13 14">
    <name type="scientific">Veronia pacifica</name>
    <dbReference type="NCBI Taxonomy" id="1080227"/>
    <lineage>
        <taxon>Bacteria</taxon>
        <taxon>Pseudomonadati</taxon>
        <taxon>Pseudomonadota</taxon>
        <taxon>Gammaproteobacteria</taxon>
        <taxon>Vibrionales</taxon>
        <taxon>Vibrionaceae</taxon>
        <taxon>Veronia</taxon>
    </lineage>
</organism>
<feature type="domain" description="Methyl-accepting transducer" evidence="11">
    <location>
        <begin position="263"/>
        <end position="499"/>
    </location>
</feature>
<keyword evidence="14" id="KW-1185">Reference proteome</keyword>
<keyword evidence="4 10" id="KW-1133">Transmembrane helix</keyword>
<evidence type="ECO:0000256" key="7">
    <source>
        <dbReference type="ARBA" id="ARBA00029447"/>
    </source>
</evidence>
<evidence type="ECO:0000259" key="11">
    <source>
        <dbReference type="PROSITE" id="PS50111"/>
    </source>
</evidence>
<evidence type="ECO:0000313" key="13">
    <source>
        <dbReference type="EMBL" id="ODA32903.1"/>
    </source>
</evidence>
<protein>
    <recommendedName>
        <fullName evidence="15">Chemotaxis protein</fullName>
    </recommendedName>
</protein>
<evidence type="ECO:0000313" key="14">
    <source>
        <dbReference type="Proteomes" id="UP000094936"/>
    </source>
</evidence>
<evidence type="ECO:0000256" key="10">
    <source>
        <dbReference type="SAM" id="Phobius"/>
    </source>
</evidence>
<keyword evidence="2" id="KW-1003">Cell membrane</keyword>
<sequence>MKWIANLAVKRKLLLLVFLSVAGLVVLAADYSNKMHRDLLNERKQKLTDILDLAVDTLDQEYKVSSSAEQRSVALAKLEQLTFGDNGYFFAIGDDNIVIFGAKSWINRDFSAFRDNNNEPVLYNMRDAVRNTGRGFTSYEFLNPASNRIAEKIAAVEYYEPWNVLIGTGIYVDDIDDKVMENNQQSFFVAGIVTLLLVAFALILTRSLLESIRSMQLALGEVAKGNLAVEAQKTGNDELGMMAVDLNQTTRKLRELITSINTTLTELDNDSDSMASLASRSNEGIQHQSIELDAVASAMEEMSCAVGLVETNTQTTSENTLRSTSLVREAEKSLQATVLQFEELNQDVHHAEENIRVLATSSDKISDVVTVINDISEQTNLLALNAAIEAARAGDAGRGFAVVAAEVRKLAHSTKESTTQINAIIDTLQERAQTAAKIMTRGADKTTSSLYQVRETQDLLGSVTALIDELEKMNVEVATSASQQATAAKDAAKNVVIVHDVSKDNLDACEKTLALSDKIKVLSSRSREELGRFTV</sequence>
<accession>A0A1C3EI52</accession>
<dbReference type="FunFam" id="1.10.287.950:FF:000001">
    <property type="entry name" value="Methyl-accepting chemotaxis sensory transducer"/>
    <property type="match status" value="1"/>
</dbReference>
<evidence type="ECO:0000259" key="12">
    <source>
        <dbReference type="PROSITE" id="PS50885"/>
    </source>
</evidence>
<evidence type="ECO:0000256" key="4">
    <source>
        <dbReference type="ARBA" id="ARBA00022989"/>
    </source>
</evidence>
<keyword evidence="5 10" id="KW-0472">Membrane</keyword>
<dbReference type="PROSITE" id="PS50111">
    <property type="entry name" value="CHEMOTAXIS_TRANSDUC_2"/>
    <property type="match status" value="1"/>
</dbReference>
<dbReference type="GO" id="GO:0005886">
    <property type="term" value="C:plasma membrane"/>
    <property type="evidence" value="ECO:0007669"/>
    <property type="project" value="UniProtKB-SubCell"/>
</dbReference>
<evidence type="ECO:0000256" key="1">
    <source>
        <dbReference type="ARBA" id="ARBA00004651"/>
    </source>
</evidence>
<dbReference type="STRING" id="1080227.A8L45_12260"/>
<feature type="transmembrane region" description="Helical" evidence="10">
    <location>
        <begin position="187"/>
        <end position="209"/>
    </location>
</feature>
<keyword evidence="3 10" id="KW-0812">Transmembrane</keyword>
<comment type="similarity">
    <text evidence="7">Belongs to the methyl-accepting chemotaxis (MCP) protein family.</text>
</comment>
<dbReference type="EMBL" id="LYBM01000021">
    <property type="protein sequence ID" value="ODA32903.1"/>
    <property type="molecule type" value="Genomic_DNA"/>
</dbReference>
<dbReference type="SMART" id="SM00304">
    <property type="entry name" value="HAMP"/>
    <property type="match status" value="1"/>
</dbReference>
<dbReference type="PANTHER" id="PTHR32089">
    <property type="entry name" value="METHYL-ACCEPTING CHEMOTAXIS PROTEIN MCPB"/>
    <property type="match status" value="1"/>
</dbReference>
<dbReference type="Pfam" id="PF00672">
    <property type="entry name" value="HAMP"/>
    <property type="match status" value="1"/>
</dbReference>
<dbReference type="SMART" id="SM01049">
    <property type="entry name" value="Cache_2"/>
    <property type="match status" value="1"/>
</dbReference>
<feature type="coiled-coil region" evidence="9">
    <location>
        <begin position="327"/>
        <end position="354"/>
    </location>
</feature>
<gene>
    <name evidence="13" type="ORF">A8L45_12260</name>
</gene>
<dbReference type="SUPFAM" id="SSF58104">
    <property type="entry name" value="Methyl-accepting chemotaxis protein (MCP) signaling domain"/>
    <property type="match status" value="1"/>
</dbReference>
<evidence type="ECO:0000256" key="3">
    <source>
        <dbReference type="ARBA" id="ARBA00022692"/>
    </source>
</evidence>
<evidence type="ECO:0000256" key="2">
    <source>
        <dbReference type="ARBA" id="ARBA00022475"/>
    </source>
</evidence>
<evidence type="ECO:0000256" key="6">
    <source>
        <dbReference type="ARBA" id="ARBA00023224"/>
    </source>
</evidence>
<dbReference type="RefSeq" id="WP_068902656.1">
    <property type="nucleotide sequence ID" value="NZ_JBHUIF010000024.1"/>
</dbReference>